<feature type="domain" description="HTH psq-type" evidence="2">
    <location>
        <begin position="13"/>
        <end position="48"/>
    </location>
</feature>
<comment type="caution">
    <text evidence="3">The sequence shown here is derived from an EMBL/GenBank/DDBJ whole genome shotgun (WGS) entry which is preliminary data.</text>
</comment>
<evidence type="ECO:0000256" key="1">
    <source>
        <dbReference type="SAM" id="MobiDB-lite"/>
    </source>
</evidence>
<feature type="region of interest" description="Disordered" evidence="1">
    <location>
        <begin position="93"/>
        <end position="126"/>
    </location>
</feature>
<reference evidence="3" key="1">
    <citation type="submission" date="2019-11" db="EMBL/GenBank/DDBJ databases">
        <title>Bipolaris sorokiniana Genome sequencing.</title>
        <authorList>
            <person name="Wang H."/>
        </authorList>
    </citation>
    <scope>NUCLEOTIDE SEQUENCE</scope>
</reference>
<proteinExistence type="predicted"/>
<feature type="compositionally biased region" description="Basic residues" evidence="1">
    <location>
        <begin position="117"/>
        <end position="126"/>
    </location>
</feature>
<evidence type="ECO:0000259" key="2">
    <source>
        <dbReference type="Pfam" id="PF05225"/>
    </source>
</evidence>
<evidence type="ECO:0000313" key="4">
    <source>
        <dbReference type="Proteomes" id="UP000624244"/>
    </source>
</evidence>
<name>A0A8H6DUK4_COCSA</name>
<dbReference type="EMBL" id="WNKQ01000011">
    <property type="protein sequence ID" value="KAF5848478.1"/>
    <property type="molecule type" value="Genomic_DNA"/>
</dbReference>
<sequence>MPRQQRSIRTSCEGRLSLAIASYRNNPKQSVRALAAAYDVPKSTLQTQENKKLRIENQRQQQKQHRQRQYIASGGVLQVQQAQQLAAEAERMVMEASQSQAGERRQRAPPTCTKCHTPGHTRTQCR</sequence>
<dbReference type="Proteomes" id="UP000624244">
    <property type="component" value="Unassembled WGS sequence"/>
</dbReference>
<dbReference type="GO" id="GO:0003677">
    <property type="term" value="F:DNA binding"/>
    <property type="evidence" value="ECO:0007669"/>
    <property type="project" value="InterPro"/>
</dbReference>
<organism evidence="3 4">
    <name type="scientific">Cochliobolus sativus</name>
    <name type="common">Common root rot and spot blotch fungus</name>
    <name type="synonym">Bipolaris sorokiniana</name>
    <dbReference type="NCBI Taxonomy" id="45130"/>
    <lineage>
        <taxon>Eukaryota</taxon>
        <taxon>Fungi</taxon>
        <taxon>Dikarya</taxon>
        <taxon>Ascomycota</taxon>
        <taxon>Pezizomycotina</taxon>
        <taxon>Dothideomycetes</taxon>
        <taxon>Pleosporomycetidae</taxon>
        <taxon>Pleosporales</taxon>
        <taxon>Pleosporineae</taxon>
        <taxon>Pleosporaceae</taxon>
        <taxon>Bipolaris</taxon>
    </lineage>
</organism>
<dbReference type="InterPro" id="IPR007889">
    <property type="entry name" value="HTH_Psq"/>
</dbReference>
<dbReference type="Pfam" id="PF05225">
    <property type="entry name" value="HTH_psq"/>
    <property type="match status" value="1"/>
</dbReference>
<evidence type="ECO:0000313" key="3">
    <source>
        <dbReference type="EMBL" id="KAF5848478.1"/>
    </source>
</evidence>
<dbReference type="AlphaFoldDB" id="A0A8H6DUK4"/>
<accession>A0A8H6DUK4</accession>
<gene>
    <name evidence="3" type="ORF">GGP41_005879</name>
</gene>
<protein>
    <recommendedName>
        <fullName evidence="2">HTH psq-type domain-containing protein</fullName>
    </recommendedName>
</protein>